<evidence type="ECO:0000313" key="2">
    <source>
        <dbReference type="EMBL" id="PTB45136.1"/>
    </source>
</evidence>
<sequence length="56" mass="6539">MSRRNPISLWKAITDAFPSRLLSNKHCKDVRAAVALYFLYLYIGTAVRRVDQSLRR</sequence>
<keyword evidence="1" id="KW-0812">Transmembrane</keyword>
<feature type="transmembrane region" description="Helical" evidence="1">
    <location>
        <begin position="30"/>
        <end position="47"/>
    </location>
</feature>
<evidence type="ECO:0000256" key="1">
    <source>
        <dbReference type="SAM" id="Phobius"/>
    </source>
</evidence>
<feature type="non-terminal residue" evidence="2">
    <location>
        <position position="56"/>
    </location>
</feature>
<evidence type="ECO:0000313" key="3">
    <source>
        <dbReference type="Proteomes" id="UP000240493"/>
    </source>
</evidence>
<gene>
    <name evidence="2" type="ORF">M441DRAFT_306977</name>
</gene>
<proteinExistence type="predicted"/>
<keyword evidence="3" id="KW-1185">Reference proteome</keyword>
<name>A0A2T3ZK07_TRIA4</name>
<dbReference type="Proteomes" id="UP000240493">
    <property type="component" value="Unassembled WGS sequence"/>
</dbReference>
<keyword evidence="1" id="KW-0472">Membrane</keyword>
<accession>A0A2T3ZK07</accession>
<keyword evidence="1" id="KW-1133">Transmembrane helix</keyword>
<dbReference type="EMBL" id="KZ679257">
    <property type="protein sequence ID" value="PTB45136.1"/>
    <property type="molecule type" value="Genomic_DNA"/>
</dbReference>
<dbReference type="AlphaFoldDB" id="A0A2T3ZK07"/>
<organism evidence="2 3">
    <name type="scientific">Trichoderma asperellum (strain ATCC 204424 / CBS 433.97 / NBRC 101777)</name>
    <dbReference type="NCBI Taxonomy" id="1042311"/>
    <lineage>
        <taxon>Eukaryota</taxon>
        <taxon>Fungi</taxon>
        <taxon>Dikarya</taxon>
        <taxon>Ascomycota</taxon>
        <taxon>Pezizomycotina</taxon>
        <taxon>Sordariomycetes</taxon>
        <taxon>Hypocreomycetidae</taxon>
        <taxon>Hypocreales</taxon>
        <taxon>Hypocreaceae</taxon>
        <taxon>Trichoderma</taxon>
    </lineage>
</organism>
<protein>
    <submittedName>
        <fullName evidence="2">Uncharacterized protein</fullName>
    </submittedName>
</protein>
<reference evidence="2 3" key="1">
    <citation type="submission" date="2016-07" db="EMBL/GenBank/DDBJ databases">
        <title>Multiple horizontal gene transfer events from other fungi enriched the ability of initially mycotrophic Trichoderma (Ascomycota) to feed on dead plant biomass.</title>
        <authorList>
            <consortium name="DOE Joint Genome Institute"/>
            <person name="Aerts A."/>
            <person name="Atanasova L."/>
            <person name="Chenthamara K."/>
            <person name="Zhang J."/>
            <person name="Grujic M."/>
            <person name="Henrissat B."/>
            <person name="Kuo A."/>
            <person name="Salamov A."/>
            <person name="Lipzen A."/>
            <person name="Labutti K."/>
            <person name="Barry K."/>
            <person name="Miao Y."/>
            <person name="Rahimi M.J."/>
            <person name="Shen Q."/>
            <person name="Grigoriev I.V."/>
            <person name="Kubicek C.P."/>
            <person name="Druzhinina I.S."/>
        </authorList>
    </citation>
    <scope>NUCLEOTIDE SEQUENCE [LARGE SCALE GENOMIC DNA]</scope>
    <source>
        <strain evidence="2 3">CBS 433.97</strain>
    </source>
</reference>